<evidence type="ECO:0000313" key="2">
    <source>
        <dbReference type="EMBL" id="TFJ86653.1"/>
    </source>
</evidence>
<feature type="compositionally biased region" description="Low complexity" evidence="1">
    <location>
        <begin position="89"/>
        <end position="106"/>
    </location>
</feature>
<sequence length="554" mass="58850">MEHGIHKAEGHVGMRFRGRDLDVTLEADPCFRPCTPGPNFAGHALPVGVRRCRRLQLPCVEQVRKQGRPALLNYPEAPAGGGGVRRGEGSTLSMGSDGSSSSSGMSAPREAGDGMNREATGATGQEGAPDERRSIRSRSRGLEREGGGGGGRLPEAKMVLDGFLVDPGAVGPQTMTDFILASFEKVREQGGLDLGKTLSALRTLSLQAECFNLELARTLVNPLTTQLGVPPAEWEEVMRREGAVEVPETLEDLGVKLEGGVAFGRIPRRLSALDDRVSAVACTVSLVGGACRVLVNDRFKDTFWSASEILSRLSKEVAGPPFLFAALVAVEDRLDFLEAMTAYVFGPPTQVELSQIVKVRDAGEQTFLAMIRLRTATLAGGTYLATMLSISPAPSSKYIRGGNKEGVGEEGLTWLGLNQMEAKARVRPPSAVLAPGQGLGNEYEACNIQTVRVQEFLRGEGGKGGWRGGRGGEGGWGGAAAVPSMPSFHHQQPQQQQHEEQPPLEGEEQEQMHYSLSGAGVAPAERSTRESRGGGGAVGQYGSKVYHGERGVSG</sequence>
<name>A0A4D9D9G7_9STRA</name>
<reference evidence="2 3" key="1">
    <citation type="submission" date="2019-01" db="EMBL/GenBank/DDBJ databases">
        <title>Nuclear Genome Assembly of the Microalgal Biofuel strain Nannochloropsis salina CCMP1776.</title>
        <authorList>
            <person name="Hovde B."/>
        </authorList>
    </citation>
    <scope>NUCLEOTIDE SEQUENCE [LARGE SCALE GENOMIC DNA]</scope>
    <source>
        <strain evidence="2 3">CCMP1776</strain>
    </source>
</reference>
<feature type="compositionally biased region" description="Basic and acidic residues" evidence="1">
    <location>
        <begin position="129"/>
        <end position="146"/>
    </location>
</feature>
<dbReference type="AlphaFoldDB" id="A0A4D9D9G7"/>
<protein>
    <submittedName>
        <fullName evidence="2">Uncharacterized protein</fullName>
    </submittedName>
</protein>
<evidence type="ECO:0000313" key="3">
    <source>
        <dbReference type="Proteomes" id="UP000355283"/>
    </source>
</evidence>
<dbReference type="OrthoDB" id="10425709at2759"/>
<proteinExistence type="predicted"/>
<dbReference type="EMBL" id="SDOX01000008">
    <property type="protein sequence ID" value="TFJ86653.1"/>
    <property type="molecule type" value="Genomic_DNA"/>
</dbReference>
<feature type="compositionally biased region" description="Gly residues" evidence="1">
    <location>
        <begin position="462"/>
        <end position="478"/>
    </location>
</feature>
<keyword evidence="3" id="KW-1185">Reference proteome</keyword>
<dbReference type="Proteomes" id="UP000355283">
    <property type="component" value="Unassembled WGS sequence"/>
</dbReference>
<evidence type="ECO:0000256" key="1">
    <source>
        <dbReference type="SAM" id="MobiDB-lite"/>
    </source>
</evidence>
<accession>A0A4D9D9G7</accession>
<organism evidence="2 3">
    <name type="scientific">Nannochloropsis salina CCMP1776</name>
    <dbReference type="NCBI Taxonomy" id="1027361"/>
    <lineage>
        <taxon>Eukaryota</taxon>
        <taxon>Sar</taxon>
        <taxon>Stramenopiles</taxon>
        <taxon>Ochrophyta</taxon>
        <taxon>Eustigmatophyceae</taxon>
        <taxon>Eustigmatales</taxon>
        <taxon>Monodopsidaceae</taxon>
        <taxon>Microchloropsis</taxon>
        <taxon>Microchloropsis salina</taxon>
    </lineage>
</organism>
<comment type="caution">
    <text evidence="2">The sequence shown here is derived from an EMBL/GenBank/DDBJ whole genome shotgun (WGS) entry which is preliminary data.</text>
</comment>
<feature type="region of interest" description="Disordered" evidence="1">
    <location>
        <begin position="462"/>
        <end position="554"/>
    </location>
</feature>
<gene>
    <name evidence="2" type="ORF">NSK_002307</name>
</gene>
<feature type="region of interest" description="Disordered" evidence="1">
    <location>
        <begin position="72"/>
        <end position="155"/>
    </location>
</feature>